<dbReference type="InterPro" id="IPR038078">
    <property type="entry name" value="PhoU-like_sf"/>
</dbReference>
<dbReference type="NCBIfam" id="TIGR02135">
    <property type="entry name" value="phoU_full"/>
    <property type="match status" value="1"/>
</dbReference>
<comment type="function">
    <text evidence="7 8">Plays a role in the regulation of phosphate uptake.</text>
</comment>
<dbReference type="RefSeq" id="WP_154740745.1">
    <property type="nucleotide sequence ID" value="NZ_WMBQ01000002.1"/>
</dbReference>
<proteinExistence type="inferred from homology"/>
<dbReference type="Pfam" id="PF01895">
    <property type="entry name" value="PhoU"/>
    <property type="match status" value="2"/>
</dbReference>
<evidence type="ECO:0000256" key="5">
    <source>
        <dbReference type="ARBA" id="ARBA00022490"/>
    </source>
</evidence>
<dbReference type="Gene3D" id="1.20.58.220">
    <property type="entry name" value="Phosphate transport system protein phou homolog 2, domain 2"/>
    <property type="match status" value="1"/>
</dbReference>
<evidence type="ECO:0000256" key="7">
    <source>
        <dbReference type="ARBA" id="ARBA00056181"/>
    </source>
</evidence>
<comment type="subunit">
    <text evidence="3 8">Homodimer.</text>
</comment>
<dbReference type="PIRSF" id="PIRSF003107">
    <property type="entry name" value="PhoU"/>
    <property type="match status" value="1"/>
</dbReference>
<dbReference type="GO" id="GO:0030643">
    <property type="term" value="P:intracellular phosphate ion homeostasis"/>
    <property type="evidence" value="ECO:0007669"/>
    <property type="project" value="InterPro"/>
</dbReference>
<keyword evidence="6 8" id="KW-0592">Phosphate transport</keyword>
<dbReference type="PANTHER" id="PTHR42930:SF3">
    <property type="entry name" value="PHOSPHATE-SPECIFIC TRANSPORT SYSTEM ACCESSORY PROTEIN PHOU"/>
    <property type="match status" value="1"/>
</dbReference>
<keyword evidence="5 8" id="KW-0963">Cytoplasm</keyword>
<dbReference type="EMBL" id="WMBQ01000002">
    <property type="protein sequence ID" value="MTD95158.1"/>
    <property type="molecule type" value="Genomic_DNA"/>
</dbReference>
<dbReference type="GO" id="GO:0005737">
    <property type="term" value="C:cytoplasm"/>
    <property type="evidence" value="ECO:0007669"/>
    <property type="project" value="UniProtKB-SubCell"/>
</dbReference>
<dbReference type="PANTHER" id="PTHR42930">
    <property type="entry name" value="PHOSPHATE-SPECIFIC TRANSPORT SYSTEM ACCESSORY PROTEIN PHOU"/>
    <property type="match status" value="1"/>
</dbReference>
<name>A0A6I3KLA7_9HYPH</name>
<comment type="caution">
    <text evidence="10">The sequence shown here is derived from an EMBL/GenBank/DDBJ whole genome shotgun (WGS) entry which is preliminary data.</text>
</comment>
<evidence type="ECO:0000313" key="10">
    <source>
        <dbReference type="EMBL" id="MTD95158.1"/>
    </source>
</evidence>
<keyword evidence="11" id="KW-1185">Reference proteome</keyword>
<comment type="subcellular location">
    <subcellularLocation>
        <location evidence="1 8">Cytoplasm</location>
    </subcellularLocation>
</comment>
<evidence type="ECO:0000256" key="6">
    <source>
        <dbReference type="ARBA" id="ARBA00022592"/>
    </source>
</evidence>
<dbReference type="InterPro" id="IPR026022">
    <property type="entry name" value="PhoU_dom"/>
</dbReference>
<feature type="domain" description="PhoU" evidence="9">
    <location>
        <begin position="124"/>
        <end position="209"/>
    </location>
</feature>
<keyword evidence="4 8" id="KW-0813">Transport</keyword>
<evidence type="ECO:0000256" key="2">
    <source>
        <dbReference type="ARBA" id="ARBA00008107"/>
    </source>
</evidence>
<reference evidence="10 11" key="1">
    <citation type="submission" date="2019-11" db="EMBL/GenBank/DDBJ databases">
        <title>Identification of a novel strain.</title>
        <authorList>
            <person name="Xu Q."/>
            <person name="Wang G."/>
        </authorList>
    </citation>
    <scope>NUCLEOTIDE SEQUENCE [LARGE SCALE GENOMIC DNA]</scope>
    <source>
        <strain evidence="11">xq</strain>
    </source>
</reference>
<comment type="similarity">
    <text evidence="2 8">Belongs to the PhoU family.</text>
</comment>
<dbReference type="SUPFAM" id="SSF109755">
    <property type="entry name" value="PhoU-like"/>
    <property type="match status" value="1"/>
</dbReference>
<protein>
    <recommendedName>
        <fullName evidence="8">Phosphate-specific transport system accessory protein PhoU</fullName>
    </recommendedName>
</protein>
<evidence type="ECO:0000259" key="9">
    <source>
        <dbReference type="Pfam" id="PF01895"/>
    </source>
</evidence>
<dbReference type="GO" id="GO:0045936">
    <property type="term" value="P:negative regulation of phosphate metabolic process"/>
    <property type="evidence" value="ECO:0007669"/>
    <property type="project" value="InterPro"/>
</dbReference>
<evidence type="ECO:0000256" key="3">
    <source>
        <dbReference type="ARBA" id="ARBA00011738"/>
    </source>
</evidence>
<evidence type="ECO:0000256" key="4">
    <source>
        <dbReference type="ARBA" id="ARBA00022448"/>
    </source>
</evidence>
<evidence type="ECO:0000256" key="1">
    <source>
        <dbReference type="ARBA" id="ARBA00004496"/>
    </source>
</evidence>
<evidence type="ECO:0000313" key="11">
    <source>
        <dbReference type="Proteomes" id="UP000440694"/>
    </source>
</evidence>
<sequence length="236" mass="26525">MNEHTVKSYEEELALLDKKIAQMGGLAEQLLGQSLGALEKRDPKLAEEVVASDRQIDNLEREIEEQVISMVARRQPMADDLRHIMGALRITTDLERIGDLAKNIAKRALAIADESHPKPLMSGIRHMVELALHQLKEVLDAYAERDADKALAVWREDAQIDAMYNSLFRELLTYMMEDPRNIGISTHLLFGAKNVERVGDHTTNIAETVHFLVRGFNIADDRPKDDQTSSTLISGS</sequence>
<dbReference type="AlphaFoldDB" id="A0A6I3KLA7"/>
<dbReference type="GO" id="GO:0006817">
    <property type="term" value="P:phosphate ion transport"/>
    <property type="evidence" value="ECO:0007669"/>
    <property type="project" value="UniProtKB-KW"/>
</dbReference>
<dbReference type="InterPro" id="IPR028366">
    <property type="entry name" value="PhoU"/>
</dbReference>
<dbReference type="Proteomes" id="UP000440694">
    <property type="component" value="Unassembled WGS sequence"/>
</dbReference>
<gene>
    <name evidence="10" type="primary">phoU</name>
    <name evidence="10" type="ORF">GIW81_12530</name>
</gene>
<dbReference type="FunFam" id="1.20.58.220:FF:000004">
    <property type="entry name" value="Phosphate-specific transport system accessory protein PhoU"/>
    <property type="match status" value="1"/>
</dbReference>
<accession>A0A6I3KLA7</accession>
<organism evidence="10 11">
    <name type="scientific">Hyphomicrobium album</name>
    <dbReference type="NCBI Taxonomy" id="2665159"/>
    <lineage>
        <taxon>Bacteria</taxon>
        <taxon>Pseudomonadati</taxon>
        <taxon>Pseudomonadota</taxon>
        <taxon>Alphaproteobacteria</taxon>
        <taxon>Hyphomicrobiales</taxon>
        <taxon>Hyphomicrobiaceae</taxon>
        <taxon>Hyphomicrobium</taxon>
    </lineage>
</organism>
<evidence type="ECO:0000256" key="8">
    <source>
        <dbReference type="PIRNR" id="PIRNR003107"/>
    </source>
</evidence>
<feature type="domain" description="PhoU" evidence="9">
    <location>
        <begin position="20"/>
        <end position="107"/>
    </location>
</feature>